<evidence type="ECO:0000313" key="1">
    <source>
        <dbReference type="EMBL" id="GMQ62079.1"/>
    </source>
</evidence>
<proteinExistence type="predicted"/>
<evidence type="ECO:0000313" key="2">
    <source>
        <dbReference type="Proteomes" id="UP001374599"/>
    </source>
</evidence>
<accession>A0ACB5UHR5</accession>
<sequence length="116" mass="13463">MLKKLFSISMVTCILCLCITSNTKASVTYDDSVIYGASWNNGNIVVEMSSTDGYFRHFMAQINFFDSSNTQIDYMIGGAHSLSFYKEFRTSYSWDYAIVYFRIDHYIDETKIYNIN</sequence>
<comment type="caution">
    <text evidence="1">The sequence shown here is derived from an EMBL/GenBank/DDBJ whole genome shotgun (WGS) entry which is preliminary data.</text>
</comment>
<keyword evidence="2" id="KW-1185">Reference proteome</keyword>
<organism evidence="1 2">
    <name type="scientific">Vallitalea maricola</name>
    <dbReference type="NCBI Taxonomy" id="3074433"/>
    <lineage>
        <taxon>Bacteria</taxon>
        <taxon>Bacillati</taxon>
        <taxon>Bacillota</taxon>
        <taxon>Clostridia</taxon>
        <taxon>Lachnospirales</taxon>
        <taxon>Vallitaleaceae</taxon>
        <taxon>Vallitalea</taxon>
    </lineage>
</organism>
<reference evidence="1" key="1">
    <citation type="submission" date="2023-09" db="EMBL/GenBank/DDBJ databases">
        <title>Vallitalea sediminicola and Vallitalea maricola sp. nov., anaerobic bacteria isolated from marine sediment.</title>
        <authorList>
            <person name="Hirano S."/>
            <person name="Maeda A."/>
            <person name="Terahara T."/>
            <person name="Mori K."/>
            <person name="Hamada M."/>
            <person name="Matsumoto R."/>
            <person name="Kobayashi T."/>
        </authorList>
    </citation>
    <scope>NUCLEOTIDE SEQUENCE</scope>
    <source>
        <strain evidence="1">AN17-2</strain>
    </source>
</reference>
<dbReference type="Proteomes" id="UP001374599">
    <property type="component" value="Unassembled WGS sequence"/>
</dbReference>
<protein>
    <submittedName>
        <fullName evidence="1">Uncharacterized protein</fullName>
    </submittedName>
</protein>
<name>A0ACB5UHR5_9FIRM</name>
<gene>
    <name evidence="1" type="ORF">AN2V17_13100</name>
</gene>
<dbReference type="EMBL" id="BTPU01000020">
    <property type="protein sequence ID" value="GMQ62079.1"/>
    <property type="molecule type" value="Genomic_DNA"/>
</dbReference>